<dbReference type="Gene3D" id="2.40.340.10">
    <property type="entry name" value="MoeA, C-terminal, domain IV"/>
    <property type="match status" value="1"/>
</dbReference>
<dbReference type="SUPFAM" id="SSF63882">
    <property type="entry name" value="MoeA N-terminal region -like"/>
    <property type="match status" value="1"/>
</dbReference>
<dbReference type="RefSeq" id="WP_067674778.1">
    <property type="nucleotide sequence ID" value="NZ_CP016591.1"/>
</dbReference>
<sequence>MISFDEARARLFTMAHPLGKEPVALAKAAGRVLAEAVVARVDSPPRDVSTMDGYAVRSADLEEPPVRLRIVSEVFAGADDPGSIASGECARIFTGAPIPAHADRVVVQEVVEKDGDCAVFADAPSPGRNIRVRAGDFAAGTALLTEGTLLGPRQMVAAAAADLAEVTCWRRPRVRLLATGDELADPGSARGRPGAIPESISFGVDALVVRHGGEFCGTLRLGDDLAAMERAAGEALRQSDLVVVSGGASVGERDFAKAAFDPHGLDLLFAKVAIKPGKPVWLGKAAGKLVLGLPGNPTSALVTARLFLAPLVAGLAGRPAAPGDAWTTMVLGSPLGANGDREAFIRARRSDDGRVYPLDNQDSGAQHALAYADVLLRSPAHAQALPAGASVPGIEF</sequence>
<dbReference type="Gene3D" id="3.40.980.10">
    <property type="entry name" value="MoaB/Mog-like domain"/>
    <property type="match status" value="1"/>
</dbReference>
<dbReference type="InterPro" id="IPR005110">
    <property type="entry name" value="MoeA_linker/N"/>
</dbReference>
<dbReference type="GO" id="GO:0046872">
    <property type="term" value="F:metal ion binding"/>
    <property type="evidence" value="ECO:0007669"/>
    <property type="project" value="UniProtKB-UniRule"/>
</dbReference>
<dbReference type="InterPro" id="IPR038987">
    <property type="entry name" value="MoeA-like"/>
</dbReference>
<accession>A0A1B2A931</accession>
<dbReference type="SUPFAM" id="SSF63867">
    <property type="entry name" value="MoeA C-terminal domain-like"/>
    <property type="match status" value="1"/>
</dbReference>
<evidence type="ECO:0000256" key="5">
    <source>
        <dbReference type="ARBA" id="ARBA00047317"/>
    </source>
</evidence>
<dbReference type="STRING" id="692370.A6F68_00085"/>
<dbReference type="InterPro" id="IPR001453">
    <property type="entry name" value="MoaB/Mog_dom"/>
</dbReference>
<name>A0A1B2A931_9SPHN</name>
<gene>
    <name evidence="8" type="primary">moeA</name>
    <name evidence="8" type="ORF">A6F68_00085</name>
</gene>
<reference evidence="8 9" key="1">
    <citation type="submission" date="2016-07" db="EMBL/GenBank/DDBJ databases">
        <title>Complete genome sequence of Altererythrobacter dongtanensis KCTC 22672, a type strain with esterase isolated from tidal flat.</title>
        <authorList>
            <person name="Cheng H."/>
            <person name="Wu Y.-H."/>
            <person name="Zhou P."/>
            <person name="Huo Y.-Y."/>
            <person name="Wang C.-S."/>
            <person name="Xu X.-W."/>
        </authorList>
    </citation>
    <scope>NUCLEOTIDE SEQUENCE [LARGE SCALE GENOMIC DNA]</scope>
    <source>
        <strain evidence="8 9">KCTC 22672</strain>
    </source>
</reference>
<dbReference type="InterPro" id="IPR005111">
    <property type="entry name" value="MoeA_C_domain_IV"/>
</dbReference>
<evidence type="ECO:0000256" key="6">
    <source>
        <dbReference type="RuleBase" id="RU365090"/>
    </source>
</evidence>
<dbReference type="PANTHER" id="PTHR10192:SF5">
    <property type="entry name" value="GEPHYRIN"/>
    <property type="match status" value="1"/>
</dbReference>
<dbReference type="CDD" id="cd00887">
    <property type="entry name" value="MoeA"/>
    <property type="match status" value="1"/>
</dbReference>
<dbReference type="AlphaFoldDB" id="A0A1B2A931"/>
<keyword evidence="6 8" id="KW-0808">Transferase</keyword>
<dbReference type="EMBL" id="CP016591">
    <property type="protein sequence ID" value="ANY18621.1"/>
    <property type="molecule type" value="Genomic_DNA"/>
</dbReference>
<dbReference type="InterPro" id="IPR036135">
    <property type="entry name" value="MoeA_linker/N_sf"/>
</dbReference>
<comment type="catalytic activity">
    <reaction evidence="5">
        <text>adenylyl-molybdopterin + molybdate = Mo-molybdopterin + AMP + H(+)</text>
        <dbReference type="Rhea" id="RHEA:35047"/>
        <dbReference type="ChEBI" id="CHEBI:15378"/>
        <dbReference type="ChEBI" id="CHEBI:36264"/>
        <dbReference type="ChEBI" id="CHEBI:62727"/>
        <dbReference type="ChEBI" id="CHEBI:71302"/>
        <dbReference type="ChEBI" id="CHEBI:456215"/>
        <dbReference type="EC" id="2.10.1.1"/>
    </reaction>
</comment>
<protein>
    <recommendedName>
        <fullName evidence="6">Molybdopterin molybdenumtransferase</fullName>
        <ecNumber evidence="6">2.10.1.1</ecNumber>
    </recommendedName>
</protein>
<evidence type="ECO:0000256" key="2">
    <source>
        <dbReference type="ARBA" id="ARBA00005046"/>
    </source>
</evidence>
<evidence type="ECO:0000256" key="3">
    <source>
        <dbReference type="ARBA" id="ARBA00010763"/>
    </source>
</evidence>
<dbReference type="Pfam" id="PF03454">
    <property type="entry name" value="MoeA_C"/>
    <property type="match status" value="1"/>
</dbReference>
<dbReference type="PATRIC" id="fig|692370.5.peg.89"/>
<organism evidence="8 9">
    <name type="scientific">Tsuneonella dongtanensis</name>
    <dbReference type="NCBI Taxonomy" id="692370"/>
    <lineage>
        <taxon>Bacteria</taxon>
        <taxon>Pseudomonadati</taxon>
        <taxon>Pseudomonadota</taxon>
        <taxon>Alphaproteobacteria</taxon>
        <taxon>Sphingomonadales</taxon>
        <taxon>Erythrobacteraceae</taxon>
        <taxon>Tsuneonella</taxon>
    </lineage>
</organism>
<dbReference type="SUPFAM" id="SSF53218">
    <property type="entry name" value="Molybdenum cofactor biosynthesis proteins"/>
    <property type="match status" value="1"/>
</dbReference>
<comment type="similarity">
    <text evidence="3 6">Belongs to the MoeA family.</text>
</comment>
<dbReference type="OrthoDB" id="9804758at2"/>
<comment type="pathway">
    <text evidence="2 6">Cofactor biosynthesis; molybdopterin biosynthesis.</text>
</comment>
<comment type="cofactor">
    <cofactor evidence="6">
        <name>Mg(2+)</name>
        <dbReference type="ChEBI" id="CHEBI:18420"/>
    </cofactor>
</comment>
<dbReference type="UniPathway" id="UPA00344"/>
<dbReference type="PANTHER" id="PTHR10192">
    <property type="entry name" value="MOLYBDOPTERIN BIOSYNTHESIS PROTEIN"/>
    <property type="match status" value="1"/>
</dbReference>
<dbReference type="GO" id="GO:0005829">
    <property type="term" value="C:cytosol"/>
    <property type="evidence" value="ECO:0007669"/>
    <property type="project" value="TreeGrafter"/>
</dbReference>
<dbReference type="Proteomes" id="UP000092932">
    <property type="component" value="Chromosome"/>
</dbReference>
<dbReference type="InterPro" id="IPR036425">
    <property type="entry name" value="MoaB/Mog-like_dom_sf"/>
</dbReference>
<evidence type="ECO:0000259" key="7">
    <source>
        <dbReference type="SMART" id="SM00852"/>
    </source>
</evidence>
<evidence type="ECO:0000313" key="8">
    <source>
        <dbReference type="EMBL" id="ANY18621.1"/>
    </source>
</evidence>
<evidence type="ECO:0000256" key="4">
    <source>
        <dbReference type="ARBA" id="ARBA00023150"/>
    </source>
</evidence>
<dbReference type="Pfam" id="PF03453">
    <property type="entry name" value="MoeA_N"/>
    <property type="match status" value="1"/>
</dbReference>
<feature type="domain" description="MoaB/Mog" evidence="7">
    <location>
        <begin position="175"/>
        <end position="314"/>
    </location>
</feature>
<keyword evidence="6" id="KW-0460">Magnesium</keyword>
<keyword evidence="9" id="KW-1185">Reference proteome</keyword>
<dbReference type="InterPro" id="IPR036688">
    <property type="entry name" value="MoeA_C_domain_IV_sf"/>
</dbReference>
<comment type="function">
    <text evidence="1 6">Catalyzes the insertion of molybdate into adenylated molybdopterin with the concomitant release of AMP.</text>
</comment>
<evidence type="ECO:0000256" key="1">
    <source>
        <dbReference type="ARBA" id="ARBA00002901"/>
    </source>
</evidence>
<dbReference type="EC" id="2.10.1.1" evidence="6"/>
<keyword evidence="6" id="KW-0500">Molybdenum</keyword>
<dbReference type="SMART" id="SM00852">
    <property type="entry name" value="MoCF_biosynth"/>
    <property type="match status" value="1"/>
</dbReference>
<dbReference type="Gene3D" id="3.90.105.10">
    <property type="entry name" value="Molybdopterin biosynthesis moea protein, domain 2"/>
    <property type="match status" value="1"/>
</dbReference>
<keyword evidence="6" id="KW-0479">Metal-binding</keyword>
<evidence type="ECO:0000313" key="9">
    <source>
        <dbReference type="Proteomes" id="UP000092932"/>
    </source>
</evidence>
<keyword evidence="4 6" id="KW-0501">Molybdenum cofactor biosynthesis</keyword>
<dbReference type="KEGG" id="ado:A6F68_00085"/>
<dbReference type="GO" id="GO:0006777">
    <property type="term" value="P:Mo-molybdopterin cofactor biosynthetic process"/>
    <property type="evidence" value="ECO:0007669"/>
    <property type="project" value="UniProtKB-UniRule"/>
</dbReference>
<proteinExistence type="inferred from homology"/>
<dbReference type="Pfam" id="PF00994">
    <property type="entry name" value="MoCF_biosynth"/>
    <property type="match status" value="1"/>
</dbReference>
<dbReference type="Gene3D" id="2.170.190.11">
    <property type="entry name" value="Molybdopterin biosynthesis moea protein, domain 3"/>
    <property type="match status" value="1"/>
</dbReference>
<dbReference type="GO" id="GO:0061599">
    <property type="term" value="F:molybdopterin molybdotransferase activity"/>
    <property type="evidence" value="ECO:0007669"/>
    <property type="project" value="UniProtKB-UniRule"/>
</dbReference>